<keyword evidence="3" id="KW-1185">Reference proteome</keyword>
<evidence type="ECO:0000313" key="3">
    <source>
        <dbReference type="Proteomes" id="UP001596484"/>
    </source>
</evidence>
<evidence type="ECO:0000313" key="2">
    <source>
        <dbReference type="EMBL" id="MFC7446535.1"/>
    </source>
</evidence>
<gene>
    <name evidence="2" type="ORF">ACFQS9_01390</name>
</gene>
<sequence length="376" mass="40250">MGLWSPLTPRHPDGSVALTGEITYVHVELDEDGINVFHEFESRFRFWSRSQSHCLSSSTNRKDQTMTRIRRALIGSVMAGSLVAASLGAAGTAHSQPVVSADLASLFGAGSLGGFGGFGSLGNRTADAPRLSSVPNFRDVAGTGDGYVGAGGAHLNKGIFYRANAIVPDDDDLNVMQGLSISVVYDLRTDEEVHDKPDRLPAGTAYVRVPMAAGNVNELVEKIKSPEDARNLMREMNRSFVTGESDRAAFTTLLTDLAAADGSQLFHCTAGKDRTGWTSMLLQSIAGVDDATIMNDYLLTNEYNTEWAAKNRAYIVATQGEQVAQLFDPLLGVEADYLQAGLDQIQATYGSVEQYIAVGLGLNAETIHALKGKLLG</sequence>
<comment type="caution">
    <text evidence="2">The sequence shown here is derived from an EMBL/GenBank/DDBJ whole genome shotgun (WGS) entry which is preliminary data.</text>
</comment>
<protein>
    <submittedName>
        <fullName evidence="2">Tyrosine-protein phosphatase</fullName>
    </submittedName>
</protein>
<dbReference type="SUPFAM" id="SSF52799">
    <property type="entry name" value="(Phosphotyrosine protein) phosphatases II"/>
    <property type="match status" value="1"/>
</dbReference>
<dbReference type="InterPro" id="IPR016130">
    <property type="entry name" value="Tyr_Pase_AS"/>
</dbReference>
<dbReference type="InterPro" id="IPR026893">
    <property type="entry name" value="Tyr/Ser_Pase_IphP-type"/>
</dbReference>
<proteinExistence type="inferred from homology"/>
<dbReference type="RefSeq" id="WP_378400811.1">
    <property type="nucleotide sequence ID" value="NZ_JBHTCS010000002.1"/>
</dbReference>
<dbReference type="EMBL" id="JBHTCS010000002">
    <property type="protein sequence ID" value="MFC7446535.1"/>
    <property type="molecule type" value="Genomic_DNA"/>
</dbReference>
<accession>A0ABW2RRU8</accession>
<dbReference type="InterPro" id="IPR029021">
    <property type="entry name" value="Prot-tyrosine_phosphatase-like"/>
</dbReference>
<dbReference type="PANTHER" id="PTHR31126:SF1">
    <property type="entry name" value="TYROSINE SPECIFIC PROTEIN PHOSPHATASES DOMAIN-CONTAINING PROTEIN"/>
    <property type="match status" value="1"/>
</dbReference>
<dbReference type="Pfam" id="PF13350">
    <property type="entry name" value="Y_phosphatase3"/>
    <property type="match status" value="1"/>
</dbReference>
<name>A0ABW2RRU8_9NOCA</name>
<dbReference type="PANTHER" id="PTHR31126">
    <property type="entry name" value="TYROSINE-PROTEIN PHOSPHATASE"/>
    <property type="match status" value="1"/>
</dbReference>
<dbReference type="Gene3D" id="3.90.190.10">
    <property type="entry name" value="Protein tyrosine phosphatase superfamily"/>
    <property type="match status" value="1"/>
</dbReference>
<evidence type="ECO:0000256" key="1">
    <source>
        <dbReference type="ARBA" id="ARBA00009580"/>
    </source>
</evidence>
<dbReference type="PROSITE" id="PS00383">
    <property type="entry name" value="TYR_PHOSPHATASE_1"/>
    <property type="match status" value="1"/>
</dbReference>
<dbReference type="Proteomes" id="UP001596484">
    <property type="component" value="Unassembled WGS sequence"/>
</dbReference>
<comment type="similarity">
    <text evidence="1">Belongs to the protein-tyrosine phosphatase family.</text>
</comment>
<organism evidence="2 3">
    <name type="scientific">Rhodococcus daqingensis</name>
    <dbReference type="NCBI Taxonomy" id="2479363"/>
    <lineage>
        <taxon>Bacteria</taxon>
        <taxon>Bacillati</taxon>
        <taxon>Actinomycetota</taxon>
        <taxon>Actinomycetes</taxon>
        <taxon>Mycobacteriales</taxon>
        <taxon>Nocardiaceae</taxon>
        <taxon>Rhodococcus</taxon>
    </lineage>
</organism>
<reference evidence="3" key="1">
    <citation type="journal article" date="2019" name="Int. J. Syst. Evol. Microbiol.">
        <title>The Global Catalogue of Microorganisms (GCM) 10K type strain sequencing project: providing services to taxonomists for standard genome sequencing and annotation.</title>
        <authorList>
            <consortium name="The Broad Institute Genomics Platform"/>
            <consortium name="The Broad Institute Genome Sequencing Center for Infectious Disease"/>
            <person name="Wu L."/>
            <person name="Ma J."/>
        </authorList>
    </citation>
    <scope>NUCLEOTIDE SEQUENCE [LARGE SCALE GENOMIC DNA]</scope>
    <source>
        <strain evidence="3">ICMP 19430</strain>
    </source>
</reference>